<sequence>MEKSNLFDLTVDTEISGYLSETARWGKFLAICGFITCGFMILISFILNFVPFSPYGFGQSPAVPDQISETYNTSQAIGKTIGIVFYLVFGIVCIFPYVYLLKFSNRAKLALQSSDQDILISSFASLKSLFKFVGVLTIIMLSFIALGIVFAIIGSVMLATANA</sequence>
<keyword evidence="3" id="KW-1185">Reference proteome</keyword>
<dbReference type="OrthoDB" id="1121797at2"/>
<feature type="transmembrane region" description="Helical" evidence="1">
    <location>
        <begin position="81"/>
        <end position="101"/>
    </location>
</feature>
<keyword evidence="1" id="KW-0812">Transmembrane</keyword>
<dbReference type="RefSeq" id="WP_120514140.1">
    <property type="nucleotide sequence ID" value="NZ_QXZY01000001.1"/>
</dbReference>
<organism evidence="2 3">
    <name type="scientific">Chitinophaga barathri</name>
    <dbReference type="NCBI Taxonomy" id="1647451"/>
    <lineage>
        <taxon>Bacteria</taxon>
        <taxon>Pseudomonadati</taxon>
        <taxon>Bacteroidota</taxon>
        <taxon>Chitinophagia</taxon>
        <taxon>Chitinophagales</taxon>
        <taxon>Chitinophagaceae</taxon>
        <taxon>Chitinophaga</taxon>
    </lineage>
</organism>
<protein>
    <recommendedName>
        <fullName evidence="4">DUF5362 domain-containing protein</fullName>
    </recommendedName>
</protein>
<proteinExistence type="predicted"/>
<evidence type="ECO:0008006" key="4">
    <source>
        <dbReference type="Google" id="ProtNLM"/>
    </source>
</evidence>
<dbReference type="EMBL" id="RMBX01000001">
    <property type="protein sequence ID" value="RPD42866.1"/>
    <property type="molecule type" value="Genomic_DNA"/>
</dbReference>
<feature type="transmembrane region" description="Helical" evidence="1">
    <location>
        <begin position="132"/>
        <end position="159"/>
    </location>
</feature>
<evidence type="ECO:0000313" key="3">
    <source>
        <dbReference type="Proteomes" id="UP000279089"/>
    </source>
</evidence>
<reference evidence="3" key="1">
    <citation type="submission" date="2018-11" db="EMBL/GenBank/DDBJ databases">
        <title>Chitinophaga lutea sp.nov., isolate from arsenic contaminated soil.</title>
        <authorList>
            <person name="Zong Y."/>
        </authorList>
    </citation>
    <scope>NUCLEOTIDE SEQUENCE [LARGE SCALE GENOMIC DNA]</scope>
    <source>
        <strain evidence="3">YLT18</strain>
    </source>
</reference>
<evidence type="ECO:0000313" key="2">
    <source>
        <dbReference type="EMBL" id="RPD42866.1"/>
    </source>
</evidence>
<gene>
    <name evidence="2" type="ORF">EG028_00780</name>
</gene>
<keyword evidence="1" id="KW-1133">Transmembrane helix</keyword>
<dbReference type="Proteomes" id="UP000279089">
    <property type="component" value="Unassembled WGS sequence"/>
</dbReference>
<evidence type="ECO:0000256" key="1">
    <source>
        <dbReference type="SAM" id="Phobius"/>
    </source>
</evidence>
<keyword evidence="1" id="KW-0472">Membrane</keyword>
<feature type="transmembrane region" description="Helical" evidence="1">
    <location>
        <begin position="28"/>
        <end position="50"/>
    </location>
</feature>
<dbReference type="AlphaFoldDB" id="A0A3N4MLC5"/>
<accession>A0A3N4MLC5</accession>
<comment type="caution">
    <text evidence="2">The sequence shown here is derived from an EMBL/GenBank/DDBJ whole genome shotgun (WGS) entry which is preliminary data.</text>
</comment>
<name>A0A3N4MLC5_9BACT</name>